<evidence type="ECO:0000256" key="1">
    <source>
        <dbReference type="SAM" id="SignalP"/>
    </source>
</evidence>
<dbReference type="RefSeq" id="WP_009286253.1">
    <property type="nucleotide sequence ID" value="NZ_BAAADW010000001.1"/>
</dbReference>
<dbReference type="InterPro" id="IPR025737">
    <property type="entry name" value="FApF"/>
</dbReference>
<sequence>MNKAPMYARAIISSSLFALVCSSALAANGPPPPAVSQPGGINLGNTSFYDGFAGPPGLNHNIYLQHSRATSFRDNDGNDNKVFDNPEFSATTLVNQFTYYSPKTIGRGGHLGWSIILPIVSLDADFGAKGPQLKDNGTGFGDISLGPMVQFDPIVDAQGRPTFVQRLALDVSLPIGEYDETKDFNPGSNFYSINPYWAATWMPAERWEMSWRLHYLYNFKNSDPASSTYQLFNGDPVRDTQAGQAAWSNFAASYEVIPNVSVGLNGYYFKQLEDDKVNGQRLEDSREEVLGIGPGLLWKNTKGPWLWFNVYHETEVENRAKNDFSVQARLAYPL</sequence>
<keyword evidence="3" id="KW-1185">Reference proteome</keyword>
<evidence type="ECO:0000313" key="3">
    <source>
        <dbReference type="Proteomes" id="UP000509761"/>
    </source>
</evidence>
<accession>A0AAP9NPF3</accession>
<name>A0AAP9NPF3_9GAMM</name>
<organism evidence="2 3">
    <name type="scientific">Vreelandella titanicae</name>
    <dbReference type="NCBI Taxonomy" id="664683"/>
    <lineage>
        <taxon>Bacteria</taxon>
        <taxon>Pseudomonadati</taxon>
        <taxon>Pseudomonadota</taxon>
        <taxon>Gammaproteobacteria</taxon>
        <taxon>Oceanospirillales</taxon>
        <taxon>Halomonadaceae</taxon>
        <taxon>Vreelandella</taxon>
    </lineage>
</organism>
<reference evidence="2 3" key="1">
    <citation type="submission" date="2019-12" db="EMBL/GenBank/DDBJ databases">
        <title>Genome sequencing and assembly of endphytes of Porphyra tenera.</title>
        <authorList>
            <person name="Park J.M."/>
            <person name="Shin R."/>
            <person name="Jo S.H."/>
        </authorList>
    </citation>
    <scope>NUCLEOTIDE SEQUENCE [LARGE SCALE GENOMIC DNA]</scope>
    <source>
        <strain evidence="2 3">GPM3</strain>
    </source>
</reference>
<protein>
    <recommendedName>
        <fullName evidence="4">Phenol degradation protein meta</fullName>
    </recommendedName>
</protein>
<evidence type="ECO:0008006" key="4">
    <source>
        <dbReference type="Google" id="ProtNLM"/>
    </source>
</evidence>
<dbReference type="EMBL" id="CP054580">
    <property type="protein sequence ID" value="QKS26084.1"/>
    <property type="molecule type" value="Genomic_DNA"/>
</dbReference>
<dbReference type="Pfam" id="PF13557">
    <property type="entry name" value="Phenol_MetA_deg"/>
    <property type="match status" value="1"/>
</dbReference>
<feature type="chain" id="PRO_5043012812" description="Phenol degradation protein meta" evidence="1">
    <location>
        <begin position="27"/>
        <end position="334"/>
    </location>
</feature>
<keyword evidence="1" id="KW-0732">Signal</keyword>
<feature type="signal peptide" evidence="1">
    <location>
        <begin position="1"/>
        <end position="26"/>
    </location>
</feature>
<evidence type="ECO:0000313" key="2">
    <source>
        <dbReference type="EMBL" id="QKS26084.1"/>
    </source>
</evidence>
<gene>
    <name evidence="2" type="ORF">FX987_03881</name>
</gene>
<dbReference type="AlphaFoldDB" id="A0AAP9NPF3"/>
<dbReference type="Proteomes" id="UP000509761">
    <property type="component" value="Chromosome"/>
</dbReference>
<proteinExistence type="predicted"/>